<evidence type="ECO:0000256" key="1">
    <source>
        <dbReference type="ARBA" id="ARBA00004651"/>
    </source>
</evidence>
<evidence type="ECO:0000256" key="5">
    <source>
        <dbReference type="ARBA" id="ARBA00022989"/>
    </source>
</evidence>
<dbReference type="NCBIfam" id="NF045474">
    <property type="entry name" value="Opp2C"/>
    <property type="match status" value="1"/>
</dbReference>
<sequence>MSSESRQVSVRQLKVKKCNTKCRLIVFATLAICLVAVAVFADRLCPYDPYAQDLSLSYQAPSAAHIMGTDAYGRDMFSRVIVGARASILSTLALVCIITLVGTAVGTISGFIGGKVDAIVMRVSDFFLAFPGLVFALAVAALLGGGVLNAIIALAVISWPKYARVARSQTLSVKVSSFVQAAVLAGDNPPQIIFRHILPNIFGPILVTAMLDIGTMTMELAGLSFLGLGAQPPIAEWGSMMSSGRSMLQTYPWVVLSPGIAIFISVVIFNLLGDTVRDYLDPK</sequence>
<evidence type="ECO:0000256" key="3">
    <source>
        <dbReference type="ARBA" id="ARBA00022475"/>
    </source>
</evidence>
<proteinExistence type="inferred from homology"/>
<evidence type="ECO:0000313" key="11">
    <source>
        <dbReference type="Proteomes" id="UP000224317"/>
    </source>
</evidence>
<dbReference type="AlphaFoldDB" id="A0A2G3E7Z5"/>
<dbReference type="SUPFAM" id="SSF161098">
    <property type="entry name" value="MetI-like"/>
    <property type="match status" value="1"/>
</dbReference>
<dbReference type="RefSeq" id="WP_099413868.1">
    <property type="nucleotide sequence ID" value="NZ_PDYH01000057.1"/>
</dbReference>
<comment type="similarity">
    <text evidence="7">Belongs to the binding-protein-dependent transport system permease family. OppBC subfamily.</text>
</comment>
<keyword evidence="2 8" id="KW-0813">Transport</keyword>
<evidence type="ECO:0000259" key="9">
    <source>
        <dbReference type="PROSITE" id="PS50928"/>
    </source>
</evidence>
<gene>
    <name evidence="10" type="primary">nikC</name>
    <name evidence="10" type="ORF">CSX00_12225</name>
</gene>
<dbReference type="InterPro" id="IPR050366">
    <property type="entry name" value="BP-dependent_transpt_permease"/>
</dbReference>
<dbReference type="Proteomes" id="UP000224317">
    <property type="component" value="Unassembled WGS sequence"/>
</dbReference>
<evidence type="ECO:0000256" key="6">
    <source>
        <dbReference type="ARBA" id="ARBA00023136"/>
    </source>
</evidence>
<dbReference type="InterPro" id="IPR000515">
    <property type="entry name" value="MetI-like"/>
</dbReference>
<dbReference type="PANTHER" id="PTHR43386">
    <property type="entry name" value="OLIGOPEPTIDE TRANSPORT SYSTEM PERMEASE PROTEIN APPC"/>
    <property type="match status" value="1"/>
</dbReference>
<keyword evidence="6 8" id="KW-0472">Membrane</keyword>
<evidence type="ECO:0000256" key="4">
    <source>
        <dbReference type="ARBA" id="ARBA00022692"/>
    </source>
</evidence>
<dbReference type="Pfam" id="PF00528">
    <property type="entry name" value="BPD_transp_1"/>
    <property type="match status" value="1"/>
</dbReference>
<dbReference type="InterPro" id="IPR035906">
    <property type="entry name" value="MetI-like_sf"/>
</dbReference>
<comment type="caution">
    <text evidence="10">The sequence shown here is derived from an EMBL/GenBank/DDBJ whole genome shotgun (WGS) entry which is preliminary data.</text>
</comment>
<keyword evidence="11" id="KW-1185">Reference proteome</keyword>
<feature type="transmembrane region" description="Helical" evidence="8">
    <location>
        <begin position="88"/>
        <end position="114"/>
    </location>
</feature>
<protein>
    <submittedName>
        <fullName evidence="10">Nickel ABC transporter permease subunit NikC</fullName>
    </submittedName>
</protein>
<keyword evidence="3" id="KW-1003">Cell membrane</keyword>
<organism evidence="10 11">
    <name type="scientific">Pseudobutyrivibrio ruminis</name>
    <dbReference type="NCBI Taxonomy" id="46206"/>
    <lineage>
        <taxon>Bacteria</taxon>
        <taxon>Bacillati</taxon>
        <taxon>Bacillota</taxon>
        <taxon>Clostridia</taxon>
        <taxon>Lachnospirales</taxon>
        <taxon>Lachnospiraceae</taxon>
        <taxon>Pseudobutyrivibrio</taxon>
    </lineage>
</organism>
<dbReference type="CDD" id="cd06261">
    <property type="entry name" value="TM_PBP2"/>
    <property type="match status" value="1"/>
</dbReference>
<feature type="transmembrane region" description="Helical" evidence="8">
    <location>
        <begin position="21"/>
        <end position="41"/>
    </location>
</feature>
<name>A0A2G3E7Z5_9FIRM</name>
<dbReference type="GO" id="GO:0005886">
    <property type="term" value="C:plasma membrane"/>
    <property type="evidence" value="ECO:0007669"/>
    <property type="project" value="UniProtKB-SubCell"/>
</dbReference>
<accession>A0A2G3E7Z5</accession>
<evidence type="ECO:0000256" key="2">
    <source>
        <dbReference type="ARBA" id="ARBA00022448"/>
    </source>
</evidence>
<dbReference type="InterPro" id="IPR053385">
    <property type="entry name" value="ABC_transport_permease"/>
</dbReference>
<keyword evidence="5 8" id="KW-1133">Transmembrane helix</keyword>
<dbReference type="Gene3D" id="1.10.3720.10">
    <property type="entry name" value="MetI-like"/>
    <property type="match status" value="1"/>
</dbReference>
<evidence type="ECO:0000313" key="10">
    <source>
        <dbReference type="EMBL" id="PHU39354.1"/>
    </source>
</evidence>
<feature type="domain" description="ABC transmembrane type-1" evidence="9">
    <location>
        <begin position="88"/>
        <end position="273"/>
    </location>
</feature>
<feature type="transmembrane region" description="Helical" evidence="8">
    <location>
        <begin position="251"/>
        <end position="273"/>
    </location>
</feature>
<comment type="subcellular location">
    <subcellularLocation>
        <location evidence="1 8">Cell membrane</location>
        <topology evidence="1 8">Multi-pass membrane protein</topology>
    </subcellularLocation>
</comment>
<dbReference type="PANTHER" id="PTHR43386:SF1">
    <property type="entry name" value="D,D-DIPEPTIDE TRANSPORT SYSTEM PERMEASE PROTEIN DDPC-RELATED"/>
    <property type="match status" value="1"/>
</dbReference>
<feature type="transmembrane region" description="Helical" evidence="8">
    <location>
        <begin position="126"/>
        <end position="159"/>
    </location>
</feature>
<keyword evidence="4 8" id="KW-0812">Transmembrane</keyword>
<dbReference type="GO" id="GO:0055085">
    <property type="term" value="P:transmembrane transport"/>
    <property type="evidence" value="ECO:0007669"/>
    <property type="project" value="InterPro"/>
</dbReference>
<evidence type="ECO:0000256" key="8">
    <source>
        <dbReference type="RuleBase" id="RU363032"/>
    </source>
</evidence>
<dbReference type="PROSITE" id="PS50928">
    <property type="entry name" value="ABC_TM1"/>
    <property type="match status" value="1"/>
</dbReference>
<dbReference type="EMBL" id="PDYH01000057">
    <property type="protein sequence ID" value="PHU39354.1"/>
    <property type="molecule type" value="Genomic_DNA"/>
</dbReference>
<evidence type="ECO:0000256" key="7">
    <source>
        <dbReference type="ARBA" id="ARBA00024202"/>
    </source>
</evidence>
<reference evidence="10" key="1">
    <citation type="submission" date="2017-10" db="EMBL/GenBank/DDBJ databases">
        <title>Resolving the taxonomy of Roseburia spp., Eubacterium rectale and Agathobacter spp. through phylogenomic analysis.</title>
        <authorList>
            <person name="Sheridan P.O."/>
            <person name="Walker A.W."/>
            <person name="Duncan S.H."/>
            <person name="Scott K.P."/>
            <person name="Toole P.W.O."/>
            <person name="Luis P."/>
            <person name="Flint H.J."/>
        </authorList>
    </citation>
    <scope>NUCLEOTIDE SEQUENCE [LARGE SCALE GENOMIC DNA]</scope>
    <source>
        <strain evidence="10">JK10</strain>
    </source>
</reference>